<reference evidence="3 4" key="1">
    <citation type="submission" date="2017-08" db="EMBL/GenBank/DDBJ databases">
        <authorList>
            <person name="de Groot N.N."/>
        </authorList>
    </citation>
    <scope>NUCLEOTIDE SEQUENCE [LARGE SCALE GENOMIC DNA]</scope>
    <source>
        <strain evidence="3 4">JA575</strain>
    </source>
</reference>
<evidence type="ECO:0000313" key="2">
    <source>
        <dbReference type="EMBL" id="RED25541.1"/>
    </source>
</evidence>
<dbReference type="EMBL" id="QRDT01000031">
    <property type="protein sequence ID" value="RED25541.1"/>
    <property type="molecule type" value="Genomic_DNA"/>
</dbReference>
<gene>
    <name evidence="2" type="ORF">BJ125_1319</name>
    <name evidence="3" type="ORF">SAMN05892882_1319</name>
</gene>
<evidence type="ECO:0000256" key="1">
    <source>
        <dbReference type="SAM" id="SignalP"/>
    </source>
</evidence>
<reference evidence="2 5" key="2">
    <citation type="submission" date="2018-07" db="EMBL/GenBank/DDBJ databases">
        <title>Genomic Encyclopedia of Archaeal and Bacterial Type Strains, Phase II (KMG-II): from individual species to whole genera.</title>
        <authorList>
            <person name="Goeker M."/>
        </authorList>
    </citation>
    <scope>NUCLEOTIDE SEQUENCE [LARGE SCALE GENOMIC DNA]</scope>
    <source>
        <strain evidence="2 5">JA575</strain>
    </source>
</reference>
<evidence type="ECO:0000313" key="4">
    <source>
        <dbReference type="Proteomes" id="UP000252631"/>
    </source>
</evidence>
<keyword evidence="1" id="KW-0732">Signal</keyword>
<dbReference type="Proteomes" id="UP000256343">
    <property type="component" value="Unassembled WGS sequence"/>
</dbReference>
<dbReference type="Proteomes" id="UP000252631">
    <property type="component" value="Unassembled WGS sequence"/>
</dbReference>
<dbReference type="AlphaFoldDB" id="A0A336JWT1"/>
<dbReference type="EMBL" id="UFQQ01000031">
    <property type="protein sequence ID" value="SSW93153.1"/>
    <property type="molecule type" value="Genomic_DNA"/>
</dbReference>
<protein>
    <submittedName>
        <fullName evidence="3">Uncharacterized protein</fullName>
    </submittedName>
</protein>
<evidence type="ECO:0000313" key="5">
    <source>
        <dbReference type="Proteomes" id="UP000256343"/>
    </source>
</evidence>
<feature type="signal peptide" evidence="1">
    <location>
        <begin position="1"/>
        <end position="22"/>
    </location>
</feature>
<dbReference type="RefSeq" id="WP_147270282.1">
    <property type="nucleotide sequence ID" value="NZ_QRDT01000031.1"/>
</dbReference>
<proteinExistence type="predicted"/>
<organism evidence="3 4">
    <name type="scientific">Rhodopseudomonas pentothenatexigens</name>
    <dbReference type="NCBI Taxonomy" id="999699"/>
    <lineage>
        <taxon>Bacteria</taxon>
        <taxon>Pseudomonadati</taxon>
        <taxon>Pseudomonadota</taxon>
        <taxon>Alphaproteobacteria</taxon>
        <taxon>Hyphomicrobiales</taxon>
        <taxon>Nitrobacteraceae</taxon>
        <taxon>Rhodopseudomonas</taxon>
    </lineage>
</organism>
<sequence length="173" mass="19664">MCGKYFCSVVLLVMLVAGKAWAQTDTCAVRCPNFAPLYNSDTFMCQERGVEPIALENIIIGGINSIPKVVKYLFGSLKREIEQNKRRQGRPDCNHSASYYPQFKPDLFGKAVCASQYKLFKEWAVDDKPYNFKRRDIQFTVWCIGTYGVAIGDGDFPLQRWKQKLNTVSLPDG</sequence>
<evidence type="ECO:0000313" key="3">
    <source>
        <dbReference type="EMBL" id="SSW93153.1"/>
    </source>
</evidence>
<name>A0A336JWT1_9BRAD</name>
<accession>A0A336JWT1</accession>
<keyword evidence="5" id="KW-1185">Reference proteome</keyword>
<feature type="chain" id="PRO_5016239019" evidence="1">
    <location>
        <begin position="23"/>
        <end position="173"/>
    </location>
</feature>